<evidence type="ECO:0000256" key="1">
    <source>
        <dbReference type="ARBA" id="ARBA00023015"/>
    </source>
</evidence>
<dbReference type="PROSITE" id="PS50932">
    <property type="entry name" value="HTH_LACI_2"/>
    <property type="match status" value="1"/>
</dbReference>
<organism evidence="6 7">
    <name type="scientific">Rheinheimera marina</name>
    <dbReference type="NCBI Taxonomy" id="1774958"/>
    <lineage>
        <taxon>Bacteria</taxon>
        <taxon>Pseudomonadati</taxon>
        <taxon>Pseudomonadota</taxon>
        <taxon>Gammaproteobacteria</taxon>
        <taxon>Chromatiales</taxon>
        <taxon>Chromatiaceae</taxon>
        <taxon>Rheinheimera</taxon>
    </lineage>
</organism>
<comment type="caution">
    <text evidence="6">The sequence shown here is derived from an EMBL/GenBank/DDBJ whole genome shotgun (WGS) entry which is preliminary data.</text>
</comment>
<evidence type="ECO:0000313" key="6">
    <source>
        <dbReference type="EMBL" id="MFC4654963.1"/>
    </source>
</evidence>
<evidence type="ECO:0000259" key="5">
    <source>
        <dbReference type="PROSITE" id="PS50932"/>
    </source>
</evidence>
<dbReference type="EMBL" id="JBHSGB010000006">
    <property type="protein sequence ID" value="MFC4654963.1"/>
    <property type="molecule type" value="Genomic_DNA"/>
</dbReference>
<dbReference type="SUPFAM" id="SSF53822">
    <property type="entry name" value="Periplasmic binding protein-like I"/>
    <property type="match status" value="1"/>
</dbReference>
<feature type="domain" description="HTH lacI-type" evidence="5">
    <location>
        <begin position="9"/>
        <end position="64"/>
    </location>
</feature>
<feature type="signal peptide" evidence="4">
    <location>
        <begin position="1"/>
        <end position="28"/>
    </location>
</feature>
<feature type="chain" id="PRO_5046241981" evidence="4">
    <location>
        <begin position="29"/>
        <end position="347"/>
    </location>
</feature>
<keyword evidence="4" id="KW-0732">Signal</keyword>
<dbReference type="SUPFAM" id="SSF47413">
    <property type="entry name" value="lambda repressor-like DNA-binding domains"/>
    <property type="match status" value="1"/>
</dbReference>
<protein>
    <submittedName>
        <fullName evidence="6">LacI family DNA-binding transcriptional regulator</fullName>
    </submittedName>
</protein>
<dbReference type="InterPro" id="IPR046335">
    <property type="entry name" value="LacI/GalR-like_sensor"/>
</dbReference>
<dbReference type="Gene3D" id="1.10.260.40">
    <property type="entry name" value="lambda repressor-like DNA-binding domains"/>
    <property type="match status" value="1"/>
</dbReference>
<dbReference type="Pfam" id="PF00356">
    <property type="entry name" value="LacI"/>
    <property type="match status" value="1"/>
</dbReference>
<dbReference type="InterPro" id="IPR000843">
    <property type="entry name" value="HTH_LacI"/>
</dbReference>
<keyword evidence="3" id="KW-0804">Transcription</keyword>
<gene>
    <name evidence="6" type="ORF">ACFO3I_08055</name>
</gene>
<dbReference type="PANTHER" id="PTHR30146:SF138">
    <property type="entry name" value="TRANSCRIPTIONAL REGULATORY PROTEIN"/>
    <property type="match status" value="1"/>
</dbReference>
<evidence type="ECO:0000256" key="4">
    <source>
        <dbReference type="SAM" id="SignalP"/>
    </source>
</evidence>
<evidence type="ECO:0000256" key="2">
    <source>
        <dbReference type="ARBA" id="ARBA00023125"/>
    </source>
</evidence>
<sequence>MSSASAKKLNLKTVAALLNVSVATVSNAFNRPDQLSPELRQKILQQCAELGYDGPNAAARSLRTGKSGIIAILLSDSLEYSVSDPVANQLIKGVAEVIQEQGMDLLLLSSRHNTACSSAEALPDGFILYGAPSNHEQLQRILKSGKPLISVDCNLPGVAAVNVDNYAAARQIASHALAQKNGAVAVLGLRLIDSERVCRIQPDELYGTEQSISRRRLDGYLAAADKHGRQIPAQSVWHIPLNTHHFAQVAAREALTQFPRPQVLLCMSDRIALAAMTVARELGIAIPQDLVVVGFDGIEEAERFYPSLTTIAQHSDEKGRTAARRLLAGDLQTDLLMPSELMQRQSC</sequence>
<name>A0ABV9JL47_9GAMM</name>
<accession>A0ABV9JL47</accession>
<keyword evidence="7" id="KW-1185">Reference proteome</keyword>
<dbReference type="RefSeq" id="WP_377333169.1">
    <property type="nucleotide sequence ID" value="NZ_JBHSGB010000006.1"/>
</dbReference>
<dbReference type="CDD" id="cd06279">
    <property type="entry name" value="PBP1_LacI-like"/>
    <property type="match status" value="1"/>
</dbReference>
<proteinExistence type="predicted"/>
<dbReference type="Gene3D" id="3.40.50.2300">
    <property type="match status" value="2"/>
</dbReference>
<keyword evidence="1" id="KW-0805">Transcription regulation</keyword>
<dbReference type="InterPro" id="IPR010982">
    <property type="entry name" value="Lambda_DNA-bd_dom_sf"/>
</dbReference>
<dbReference type="Proteomes" id="UP001595962">
    <property type="component" value="Unassembled WGS sequence"/>
</dbReference>
<dbReference type="InterPro" id="IPR028082">
    <property type="entry name" value="Peripla_BP_I"/>
</dbReference>
<evidence type="ECO:0000313" key="7">
    <source>
        <dbReference type="Proteomes" id="UP001595962"/>
    </source>
</evidence>
<dbReference type="Pfam" id="PF13377">
    <property type="entry name" value="Peripla_BP_3"/>
    <property type="match status" value="1"/>
</dbReference>
<dbReference type="CDD" id="cd01392">
    <property type="entry name" value="HTH_LacI"/>
    <property type="match status" value="1"/>
</dbReference>
<dbReference type="PANTHER" id="PTHR30146">
    <property type="entry name" value="LACI-RELATED TRANSCRIPTIONAL REPRESSOR"/>
    <property type="match status" value="1"/>
</dbReference>
<dbReference type="SMART" id="SM00354">
    <property type="entry name" value="HTH_LACI"/>
    <property type="match status" value="1"/>
</dbReference>
<keyword evidence="2 6" id="KW-0238">DNA-binding</keyword>
<evidence type="ECO:0000256" key="3">
    <source>
        <dbReference type="ARBA" id="ARBA00023163"/>
    </source>
</evidence>
<dbReference type="GO" id="GO:0003677">
    <property type="term" value="F:DNA binding"/>
    <property type="evidence" value="ECO:0007669"/>
    <property type="project" value="UniProtKB-KW"/>
</dbReference>
<reference evidence="7" key="1">
    <citation type="journal article" date="2019" name="Int. J. Syst. Evol. Microbiol.">
        <title>The Global Catalogue of Microorganisms (GCM) 10K type strain sequencing project: providing services to taxonomists for standard genome sequencing and annotation.</title>
        <authorList>
            <consortium name="The Broad Institute Genomics Platform"/>
            <consortium name="The Broad Institute Genome Sequencing Center for Infectious Disease"/>
            <person name="Wu L."/>
            <person name="Ma J."/>
        </authorList>
    </citation>
    <scope>NUCLEOTIDE SEQUENCE [LARGE SCALE GENOMIC DNA]</scope>
    <source>
        <strain evidence="7">DT28</strain>
    </source>
</reference>